<reference evidence="1" key="1">
    <citation type="submission" date="2009-08" db="EMBL/GenBank/DDBJ databases">
        <title>Complete sequence of chromosome of Methanocaldococcus fervens AG86.</title>
        <authorList>
            <consortium name="US DOE Joint Genome Institute"/>
            <person name="Lucas S."/>
            <person name="Copeland A."/>
            <person name="Lapidus A."/>
            <person name="Glavina del Rio T."/>
            <person name="Tice H."/>
            <person name="Bruce D."/>
            <person name="Goodwin L."/>
            <person name="Pitluck S."/>
            <person name="Chertkov O."/>
            <person name="Detter J.C."/>
            <person name="Han C."/>
            <person name="Tapia R."/>
            <person name="Larimer F."/>
            <person name="Land M."/>
            <person name="Hauser L."/>
            <person name="Kyrpides N."/>
            <person name="Ovchinnikova G."/>
            <person name="Lupa-Sieprawska M."/>
            <person name="Whitman W.B."/>
        </authorList>
    </citation>
    <scope>NUCLEOTIDE SEQUENCE [LARGE SCALE GENOMIC DNA]</scope>
    <source>
        <strain evidence="1">AG86</strain>
    </source>
</reference>
<dbReference type="GeneID" id="8365195"/>
<keyword evidence="2" id="KW-1185">Reference proteome</keyword>
<accession>C7P711</accession>
<protein>
    <submittedName>
        <fullName evidence="1">Uncharacterized protein</fullName>
    </submittedName>
</protein>
<dbReference type="RefSeq" id="WP_015791080.1">
    <property type="nucleotide sequence ID" value="NC_013156.1"/>
</dbReference>
<evidence type="ECO:0000313" key="1">
    <source>
        <dbReference type="EMBL" id="ACV24343.1"/>
    </source>
</evidence>
<dbReference type="HOGENOM" id="CLU_2550241_0_0_2"/>
<gene>
    <name evidence="1" type="ordered locus">Mefer_0521</name>
</gene>
<evidence type="ECO:0000313" key="2">
    <source>
        <dbReference type="Proteomes" id="UP000001495"/>
    </source>
</evidence>
<organism evidence="1 2">
    <name type="scientific">Methanocaldococcus fervens (strain DSM 4213 / JCM 15782 / AG86)</name>
    <name type="common">Methanococcus fervens</name>
    <dbReference type="NCBI Taxonomy" id="573064"/>
    <lineage>
        <taxon>Archaea</taxon>
        <taxon>Methanobacteriati</taxon>
        <taxon>Methanobacteriota</taxon>
        <taxon>Methanomada group</taxon>
        <taxon>Methanococci</taxon>
        <taxon>Methanococcales</taxon>
        <taxon>Methanocaldococcaceae</taxon>
        <taxon>Methanocaldococcus</taxon>
    </lineage>
</organism>
<dbReference type="EMBL" id="CP001696">
    <property type="protein sequence ID" value="ACV24343.1"/>
    <property type="molecule type" value="Genomic_DNA"/>
</dbReference>
<name>C7P711_METFA</name>
<dbReference type="AlphaFoldDB" id="C7P711"/>
<dbReference type="Proteomes" id="UP000001495">
    <property type="component" value="Chromosome"/>
</dbReference>
<dbReference type="STRING" id="573064.Mefer_0521"/>
<sequence length="82" mass="10096">MNIQNAIKKALYPINSKLYPQTMKIKLSFNFFKIVFFEMLNFTLKYKDENFKFLGHTLYINPNIYIPFSITFRNFLYRHLWN</sequence>
<proteinExistence type="predicted"/>
<dbReference type="KEGG" id="mfe:Mefer_0521"/>